<dbReference type="GO" id="GO:0016746">
    <property type="term" value="F:acyltransferase activity"/>
    <property type="evidence" value="ECO:0007669"/>
    <property type="project" value="UniProtKB-KW"/>
</dbReference>
<accession>A0A538TZ29</accession>
<dbReference type="PANTHER" id="PTHR34069:SF2">
    <property type="entry name" value="BETA-KETOACYL-[ACYL-CARRIER-PROTEIN] SYNTHASE III"/>
    <property type="match status" value="1"/>
</dbReference>
<dbReference type="SUPFAM" id="SSF53901">
    <property type="entry name" value="Thiolase-like"/>
    <property type="match status" value="1"/>
</dbReference>
<feature type="non-terminal residue" evidence="1">
    <location>
        <position position="120"/>
    </location>
</feature>
<dbReference type="PANTHER" id="PTHR34069">
    <property type="entry name" value="3-OXOACYL-[ACYL-CARRIER-PROTEIN] SYNTHASE 3"/>
    <property type="match status" value="1"/>
</dbReference>
<sequence length="120" mass="13551">MSSGMHGMRLEAISAYAPEQVWSNARVAARLRLERMRVRSRNAAAGKGPLLGEEEKLFQTSDRWVRRFIGFSERRFTGENEGTVDLATRAARLLFERNGRSRSDIDAIIVASVTPSYLYS</sequence>
<dbReference type="GO" id="GO:0044550">
    <property type="term" value="P:secondary metabolite biosynthetic process"/>
    <property type="evidence" value="ECO:0007669"/>
    <property type="project" value="TreeGrafter"/>
</dbReference>
<evidence type="ECO:0000313" key="2">
    <source>
        <dbReference type="Proteomes" id="UP000319836"/>
    </source>
</evidence>
<reference evidence="1 2" key="1">
    <citation type="journal article" date="2019" name="Nat. Microbiol.">
        <title>Mediterranean grassland soil C-N compound turnover is dependent on rainfall and depth, and is mediated by genomically divergent microorganisms.</title>
        <authorList>
            <person name="Diamond S."/>
            <person name="Andeer P.F."/>
            <person name="Li Z."/>
            <person name="Crits-Christoph A."/>
            <person name="Burstein D."/>
            <person name="Anantharaman K."/>
            <person name="Lane K.R."/>
            <person name="Thomas B.C."/>
            <person name="Pan C."/>
            <person name="Northen T.R."/>
            <person name="Banfield J.F."/>
        </authorList>
    </citation>
    <scope>NUCLEOTIDE SEQUENCE [LARGE SCALE GENOMIC DNA]</scope>
    <source>
        <strain evidence="1">WS_10</strain>
    </source>
</reference>
<evidence type="ECO:0000313" key="1">
    <source>
        <dbReference type="EMBL" id="TMQ68892.1"/>
    </source>
</evidence>
<gene>
    <name evidence="1" type="ORF">E6K80_13460</name>
</gene>
<dbReference type="InterPro" id="IPR016039">
    <property type="entry name" value="Thiolase-like"/>
</dbReference>
<proteinExistence type="predicted"/>
<dbReference type="Proteomes" id="UP000319836">
    <property type="component" value="Unassembled WGS sequence"/>
</dbReference>
<dbReference type="EMBL" id="VBPA01000368">
    <property type="protein sequence ID" value="TMQ68892.1"/>
    <property type="molecule type" value="Genomic_DNA"/>
</dbReference>
<evidence type="ECO:0008006" key="3">
    <source>
        <dbReference type="Google" id="ProtNLM"/>
    </source>
</evidence>
<organism evidence="1 2">
    <name type="scientific">Eiseniibacteriota bacterium</name>
    <dbReference type="NCBI Taxonomy" id="2212470"/>
    <lineage>
        <taxon>Bacteria</taxon>
        <taxon>Candidatus Eiseniibacteriota</taxon>
    </lineage>
</organism>
<name>A0A538TZ29_UNCEI</name>
<comment type="caution">
    <text evidence="1">The sequence shown here is derived from an EMBL/GenBank/DDBJ whole genome shotgun (WGS) entry which is preliminary data.</text>
</comment>
<dbReference type="Gene3D" id="3.40.47.10">
    <property type="match status" value="1"/>
</dbReference>
<protein>
    <recommendedName>
        <fullName evidence="3">3-oxoacyl-ACP synthase</fullName>
    </recommendedName>
</protein>
<dbReference type="AlphaFoldDB" id="A0A538TZ29"/>